<reference evidence="4" key="1">
    <citation type="submission" date="2024-06" db="EMBL/GenBank/DDBJ databases">
        <title>Multi-omics analyses provide insights into the biosynthesis of the anticancer antibiotic pleurotin in Hohenbuehelia grisea.</title>
        <authorList>
            <person name="Weaver J.A."/>
            <person name="Alberti F."/>
        </authorList>
    </citation>
    <scope>NUCLEOTIDE SEQUENCE [LARGE SCALE GENOMIC DNA]</scope>
    <source>
        <strain evidence="4">T-177</strain>
    </source>
</reference>
<feature type="compositionally biased region" description="Basic residues" evidence="1">
    <location>
        <begin position="175"/>
        <end position="186"/>
    </location>
</feature>
<keyword evidence="2" id="KW-1133">Transmembrane helix</keyword>
<gene>
    <name evidence="3" type="ORF">HGRIS_009399</name>
</gene>
<dbReference type="Proteomes" id="UP001556367">
    <property type="component" value="Unassembled WGS sequence"/>
</dbReference>
<feature type="region of interest" description="Disordered" evidence="1">
    <location>
        <begin position="161"/>
        <end position="227"/>
    </location>
</feature>
<protein>
    <submittedName>
        <fullName evidence="3">Uncharacterized protein</fullName>
    </submittedName>
</protein>
<comment type="caution">
    <text evidence="3">The sequence shown here is derived from an EMBL/GenBank/DDBJ whole genome shotgun (WGS) entry which is preliminary data.</text>
</comment>
<keyword evidence="2" id="KW-0472">Membrane</keyword>
<keyword evidence="4" id="KW-1185">Reference proteome</keyword>
<name>A0ABR3J123_9AGAR</name>
<sequence>MSSSTFNAGRLSALFLVLLAFVVGTVTYLRFDSLLAYAAEQRDADITFRAHGPLRARQLARPELYPINPPFASNNKQDVAEYLMGLGDPAEVEPREEEEEEVETVTVRFVPRSGNPFDAEDDWLSARSEPEPEPVPIYADANNDWLDRRDLMMVMEAAEALAQEEETNRVPARALGKRNLRSRRRSSPYSNSKRLYAREPEEDPAPTSTTSATPSSTPTSTQGGKPVNEVVNDFWSADSLWDNKGAIAGVLVITGLMAIGLFEVAYLLIRKYYRERNDPSIRENEARAANRESIFGSDSNDDKTYNILMPPPNAYFSSETAVALPRLARNSTVSIEGDFDKAARIAKENDPRFQVHAVNNDAPPLSLNPYDGYADVELAGDHGTQAALSVPAEQTRQASRDLALQRLKGVTDEDLEARPSYGHESVYSMYGHGAPKY</sequence>
<keyword evidence="2" id="KW-0812">Transmembrane</keyword>
<evidence type="ECO:0000313" key="4">
    <source>
        <dbReference type="Proteomes" id="UP001556367"/>
    </source>
</evidence>
<accession>A0ABR3J123</accession>
<proteinExistence type="predicted"/>
<evidence type="ECO:0000256" key="2">
    <source>
        <dbReference type="SAM" id="Phobius"/>
    </source>
</evidence>
<feature type="compositionally biased region" description="Low complexity" evidence="1">
    <location>
        <begin position="205"/>
        <end position="221"/>
    </location>
</feature>
<evidence type="ECO:0000256" key="1">
    <source>
        <dbReference type="SAM" id="MobiDB-lite"/>
    </source>
</evidence>
<dbReference type="EMBL" id="JASNQZ010000012">
    <property type="protein sequence ID" value="KAL0949324.1"/>
    <property type="molecule type" value="Genomic_DNA"/>
</dbReference>
<feature type="transmembrane region" description="Helical" evidence="2">
    <location>
        <begin position="246"/>
        <end position="269"/>
    </location>
</feature>
<organism evidence="3 4">
    <name type="scientific">Hohenbuehelia grisea</name>
    <dbReference type="NCBI Taxonomy" id="104357"/>
    <lineage>
        <taxon>Eukaryota</taxon>
        <taxon>Fungi</taxon>
        <taxon>Dikarya</taxon>
        <taxon>Basidiomycota</taxon>
        <taxon>Agaricomycotina</taxon>
        <taxon>Agaricomycetes</taxon>
        <taxon>Agaricomycetidae</taxon>
        <taxon>Agaricales</taxon>
        <taxon>Pleurotineae</taxon>
        <taxon>Pleurotaceae</taxon>
        <taxon>Hohenbuehelia</taxon>
    </lineage>
</organism>
<evidence type="ECO:0000313" key="3">
    <source>
        <dbReference type="EMBL" id="KAL0949324.1"/>
    </source>
</evidence>